<feature type="domain" description="2EXR" evidence="1">
    <location>
        <begin position="9"/>
        <end position="107"/>
    </location>
</feature>
<sequence length="250" mass="28896">MAPLQCTKFHPFSQLPPELRRMIWDFVVEEPHFVEEPHDETWGEPQGFYQHGIEDKGTKTRRLGIFPKFPPVHDVCQEARKAFLESPGLVSEDSGIGVAWHPERDTLICRKLSWSYQCVSSQPDRGCRHSPFTVHGRRDVRNMRLGLTSLYETYPPDLFRTSWDPEGGVHRYRTLVEFSIRQRFPNIRTVELVADPILQSPGKPPMPEISLRLSSTPNVSEAYAALFWIKHKWDQGYTLKIEGKMVLLLG</sequence>
<dbReference type="EMBL" id="JAPCWZ010000005">
    <property type="protein sequence ID" value="KAK8862803.1"/>
    <property type="molecule type" value="Genomic_DNA"/>
</dbReference>
<evidence type="ECO:0000313" key="2">
    <source>
        <dbReference type="EMBL" id="KAK8862803.1"/>
    </source>
</evidence>
<evidence type="ECO:0000313" key="3">
    <source>
        <dbReference type="Proteomes" id="UP001390339"/>
    </source>
</evidence>
<gene>
    <name evidence="2" type="ORF">PGQ11_009038</name>
</gene>
<dbReference type="InterPro" id="IPR045518">
    <property type="entry name" value="2EXR"/>
</dbReference>
<evidence type="ECO:0000259" key="1">
    <source>
        <dbReference type="Pfam" id="PF20150"/>
    </source>
</evidence>
<dbReference type="Proteomes" id="UP001390339">
    <property type="component" value="Unassembled WGS sequence"/>
</dbReference>
<keyword evidence="3" id="KW-1185">Reference proteome</keyword>
<protein>
    <recommendedName>
        <fullName evidence="1">2EXR domain-containing protein</fullName>
    </recommendedName>
</protein>
<comment type="caution">
    <text evidence="2">The sequence shown here is derived from an EMBL/GenBank/DDBJ whole genome shotgun (WGS) entry which is preliminary data.</text>
</comment>
<reference evidence="2 3" key="1">
    <citation type="journal article" date="2024" name="IMA Fungus">
        <title>Apiospora arundinis, a panoply of carbohydrate-active enzymes and secondary metabolites.</title>
        <authorList>
            <person name="Sorensen T."/>
            <person name="Petersen C."/>
            <person name="Muurmann A.T."/>
            <person name="Christiansen J.V."/>
            <person name="Brundto M.L."/>
            <person name="Overgaard C.K."/>
            <person name="Boysen A.T."/>
            <person name="Wollenberg R.D."/>
            <person name="Larsen T.O."/>
            <person name="Sorensen J.L."/>
            <person name="Nielsen K.L."/>
            <person name="Sondergaard T.E."/>
        </authorList>
    </citation>
    <scope>NUCLEOTIDE SEQUENCE [LARGE SCALE GENOMIC DNA]</scope>
    <source>
        <strain evidence="2 3">AAU 773</strain>
    </source>
</reference>
<dbReference type="Pfam" id="PF20150">
    <property type="entry name" value="2EXR"/>
    <property type="match status" value="1"/>
</dbReference>
<dbReference type="PANTHER" id="PTHR35910">
    <property type="entry name" value="2EXR DOMAIN-CONTAINING PROTEIN"/>
    <property type="match status" value="1"/>
</dbReference>
<dbReference type="PANTHER" id="PTHR35910:SF6">
    <property type="entry name" value="2EXR DOMAIN-CONTAINING PROTEIN"/>
    <property type="match status" value="1"/>
</dbReference>
<accession>A0ABR2IGU9</accession>
<proteinExistence type="predicted"/>
<organism evidence="2 3">
    <name type="scientific">Apiospora arundinis</name>
    <dbReference type="NCBI Taxonomy" id="335852"/>
    <lineage>
        <taxon>Eukaryota</taxon>
        <taxon>Fungi</taxon>
        <taxon>Dikarya</taxon>
        <taxon>Ascomycota</taxon>
        <taxon>Pezizomycotina</taxon>
        <taxon>Sordariomycetes</taxon>
        <taxon>Xylariomycetidae</taxon>
        <taxon>Amphisphaeriales</taxon>
        <taxon>Apiosporaceae</taxon>
        <taxon>Apiospora</taxon>
    </lineage>
</organism>
<name>A0ABR2IGU9_9PEZI</name>